<dbReference type="OrthoDB" id="13547at2"/>
<proteinExistence type="predicted"/>
<dbReference type="Proteomes" id="UP000295150">
    <property type="component" value="Unassembled WGS sequence"/>
</dbReference>
<dbReference type="AlphaFoldDB" id="A0A4R6H5G9"/>
<name>A0A4R6H5G9_9GAMM</name>
<sequence>MIHDKKQLLPIDRFLWSLDIVEREGRHLRYSWETLFGGGNVLDSDWVAGLDQHPEEAVRLEAFVSRFGRMQDTIADKLIPRWLQSLAERTGSQIENLDRAERLGVLESTEAWLVARKLRNQLIHEYMQDPVAFSEALDSASRFAMMLMATYNHLRDYAQQRMSLNASLPEPLVLPDQHPQ</sequence>
<dbReference type="Gene3D" id="1.20.120.330">
    <property type="entry name" value="Nucleotidyltransferases domain 2"/>
    <property type="match status" value="1"/>
</dbReference>
<evidence type="ECO:0000313" key="1">
    <source>
        <dbReference type="EMBL" id="TDO03503.1"/>
    </source>
</evidence>
<gene>
    <name evidence="1" type="ORF">DFO68_11742</name>
</gene>
<reference evidence="1 2" key="1">
    <citation type="submission" date="2019-03" db="EMBL/GenBank/DDBJ databases">
        <title>Freshwater and sediment microbial communities from various areas in North America, analyzing microbe dynamics in response to fracking.</title>
        <authorList>
            <person name="Lamendella R."/>
        </authorList>
    </citation>
    <scope>NUCLEOTIDE SEQUENCE [LARGE SCALE GENOMIC DNA]</scope>
    <source>
        <strain evidence="1 2">1_TX</strain>
    </source>
</reference>
<evidence type="ECO:0000313" key="2">
    <source>
        <dbReference type="Proteomes" id="UP000295150"/>
    </source>
</evidence>
<dbReference type="EMBL" id="SNWH01000017">
    <property type="protein sequence ID" value="TDO03503.1"/>
    <property type="molecule type" value="Genomic_DNA"/>
</dbReference>
<dbReference type="RefSeq" id="WP_133483886.1">
    <property type="nucleotide sequence ID" value="NZ_SNWH01000017.1"/>
</dbReference>
<dbReference type="SUPFAM" id="SSF81593">
    <property type="entry name" value="Nucleotidyltransferase substrate binding subunit/domain"/>
    <property type="match status" value="1"/>
</dbReference>
<comment type="caution">
    <text evidence="1">The sequence shown here is derived from an EMBL/GenBank/DDBJ whole genome shotgun (WGS) entry which is preliminary data.</text>
</comment>
<accession>A0A4R6H5G9</accession>
<organism evidence="1 2">
    <name type="scientific">Halomonas ventosae</name>
    <dbReference type="NCBI Taxonomy" id="229007"/>
    <lineage>
        <taxon>Bacteria</taxon>
        <taxon>Pseudomonadati</taxon>
        <taxon>Pseudomonadota</taxon>
        <taxon>Gammaproteobacteria</taxon>
        <taxon>Oceanospirillales</taxon>
        <taxon>Halomonadaceae</taxon>
        <taxon>Halomonas</taxon>
    </lineage>
</organism>
<keyword evidence="2" id="KW-1185">Reference proteome</keyword>
<protein>
    <submittedName>
        <fullName evidence="1">Uncharacterized protein</fullName>
    </submittedName>
</protein>